<keyword evidence="7 10" id="KW-0472">Membrane</keyword>
<evidence type="ECO:0000256" key="1">
    <source>
        <dbReference type="ARBA" id="ARBA00004141"/>
    </source>
</evidence>
<accession>A0A0W0FUR9</accession>
<dbReference type="GO" id="GO:0005886">
    <property type="term" value="C:plasma membrane"/>
    <property type="evidence" value="ECO:0007669"/>
    <property type="project" value="TreeGrafter"/>
</dbReference>
<dbReference type="CDD" id="cd14966">
    <property type="entry name" value="7tmD_STE3"/>
    <property type="match status" value="1"/>
</dbReference>
<dbReference type="InterPro" id="IPR001499">
    <property type="entry name" value="GPCR_STE3"/>
</dbReference>
<evidence type="ECO:0000256" key="9">
    <source>
        <dbReference type="ARBA" id="ARBA00023224"/>
    </source>
</evidence>
<comment type="similarity">
    <text evidence="2">Belongs to the G-protein coupled receptor 4 family.</text>
</comment>
<keyword evidence="3" id="KW-0589">Pheromone response</keyword>
<evidence type="ECO:0000256" key="8">
    <source>
        <dbReference type="ARBA" id="ARBA00023170"/>
    </source>
</evidence>
<comment type="caution">
    <text evidence="11">The sequence shown here is derived from an EMBL/GenBank/DDBJ whole genome shotgun (WGS) entry which is preliminary data.</text>
</comment>
<feature type="transmembrane region" description="Helical" evidence="10">
    <location>
        <begin position="214"/>
        <end position="234"/>
    </location>
</feature>
<keyword evidence="5 10" id="KW-1133">Transmembrane helix</keyword>
<keyword evidence="9" id="KW-0807">Transducer</keyword>
<keyword evidence="8 11" id="KW-0675">Receptor</keyword>
<dbReference type="GO" id="GO:0004932">
    <property type="term" value="F:mating-type factor pheromone receptor activity"/>
    <property type="evidence" value="ECO:0007669"/>
    <property type="project" value="InterPro"/>
</dbReference>
<protein>
    <submittedName>
        <fullName evidence="11">Putative STE3-like pheromone receptor STE3_Mr5</fullName>
    </submittedName>
</protein>
<dbReference type="PRINTS" id="PR00899">
    <property type="entry name" value="GPCRSTE3"/>
</dbReference>
<feature type="transmembrane region" description="Helical" evidence="10">
    <location>
        <begin position="163"/>
        <end position="187"/>
    </location>
</feature>
<feature type="transmembrane region" description="Helical" evidence="10">
    <location>
        <begin position="114"/>
        <end position="134"/>
    </location>
</feature>
<reference evidence="11 12" key="1">
    <citation type="submission" date="2015-12" db="EMBL/GenBank/DDBJ databases">
        <title>Draft genome sequence of Moniliophthora roreri, the causal agent of frosty pod rot of cacao.</title>
        <authorList>
            <person name="Aime M.C."/>
            <person name="Diaz-Valderrama J.R."/>
            <person name="Kijpornyongpan T."/>
            <person name="Phillips-Mora W."/>
        </authorList>
    </citation>
    <scope>NUCLEOTIDE SEQUENCE [LARGE SCALE GENOMIC DNA]</scope>
    <source>
        <strain evidence="11 12">MCA 2952</strain>
    </source>
</reference>
<name>A0A0W0FUR9_MONRR</name>
<dbReference type="PANTHER" id="PTHR28097:SF1">
    <property type="entry name" value="PHEROMONE A FACTOR RECEPTOR"/>
    <property type="match status" value="1"/>
</dbReference>
<evidence type="ECO:0000256" key="2">
    <source>
        <dbReference type="ARBA" id="ARBA00011085"/>
    </source>
</evidence>
<sequence length="349" mass="39238">MPGTSIPYPNSLFSSLSFLGFVLVSTCLPWDLQAWNAGACLYILWTSLACLNQFVNSVVWTGNVVNRAPIWCAISAKFIIGSTSALPACSLCINRRVYMMLSTNTFPITRKERLRALIEELAIGLGIPIVHMALHYVPQDHTFDILEDIGCYPFPYHNTWISFVLYSCWPLVIGSISAIYSVMNLVIINKASLRVHLFLSSDNKSMDWARYWRLTLLACVQMLTSAGICAYLMFSSIHDTEIFPWIPASVWRNWRSVNCVEVSRWTPAMCALLYFAIFGTSREARKTYRNVYGIVRSFKLRSRRTGQVADTALQVQEGPRPGDQLSDYTSSAVSTVVLDVSPEHAATNL</sequence>
<evidence type="ECO:0000256" key="7">
    <source>
        <dbReference type="ARBA" id="ARBA00023136"/>
    </source>
</evidence>
<evidence type="ECO:0000256" key="4">
    <source>
        <dbReference type="ARBA" id="ARBA00022692"/>
    </source>
</evidence>
<dbReference type="PANTHER" id="PTHR28097">
    <property type="entry name" value="PHEROMONE A FACTOR RECEPTOR"/>
    <property type="match status" value="1"/>
</dbReference>
<feature type="transmembrane region" description="Helical" evidence="10">
    <location>
        <begin position="12"/>
        <end position="32"/>
    </location>
</feature>
<proteinExistence type="inferred from homology"/>
<evidence type="ECO:0000256" key="3">
    <source>
        <dbReference type="ARBA" id="ARBA00022507"/>
    </source>
</evidence>
<evidence type="ECO:0000256" key="5">
    <source>
        <dbReference type="ARBA" id="ARBA00022989"/>
    </source>
</evidence>
<evidence type="ECO:0000313" key="12">
    <source>
        <dbReference type="Proteomes" id="UP000054988"/>
    </source>
</evidence>
<gene>
    <name evidence="11" type="ORF">WG66_7416</name>
</gene>
<organism evidence="11 12">
    <name type="scientific">Moniliophthora roreri</name>
    <name type="common">Frosty pod rot fungus</name>
    <name type="synonym">Monilia roreri</name>
    <dbReference type="NCBI Taxonomy" id="221103"/>
    <lineage>
        <taxon>Eukaryota</taxon>
        <taxon>Fungi</taxon>
        <taxon>Dikarya</taxon>
        <taxon>Basidiomycota</taxon>
        <taxon>Agaricomycotina</taxon>
        <taxon>Agaricomycetes</taxon>
        <taxon>Agaricomycetidae</taxon>
        <taxon>Agaricales</taxon>
        <taxon>Marasmiineae</taxon>
        <taxon>Marasmiaceae</taxon>
        <taxon>Moniliophthora</taxon>
    </lineage>
</organism>
<evidence type="ECO:0000256" key="10">
    <source>
        <dbReference type="SAM" id="Phobius"/>
    </source>
</evidence>
<evidence type="ECO:0000313" key="11">
    <source>
        <dbReference type="EMBL" id="KTB40018.1"/>
    </source>
</evidence>
<evidence type="ECO:0000256" key="6">
    <source>
        <dbReference type="ARBA" id="ARBA00023040"/>
    </source>
</evidence>
<keyword evidence="6" id="KW-0297">G-protein coupled receptor</keyword>
<feature type="transmembrane region" description="Helical" evidence="10">
    <location>
        <begin position="68"/>
        <end position="93"/>
    </location>
</feature>
<dbReference type="Proteomes" id="UP000054988">
    <property type="component" value="Unassembled WGS sequence"/>
</dbReference>
<dbReference type="Pfam" id="PF02076">
    <property type="entry name" value="STE3"/>
    <property type="match status" value="1"/>
</dbReference>
<comment type="subcellular location">
    <subcellularLocation>
        <location evidence="1">Membrane</location>
        <topology evidence="1">Multi-pass membrane protein</topology>
    </subcellularLocation>
</comment>
<feature type="transmembrane region" description="Helical" evidence="10">
    <location>
        <begin position="262"/>
        <end position="280"/>
    </location>
</feature>
<dbReference type="GO" id="GO:0000750">
    <property type="term" value="P:pheromone-dependent signal transduction involved in conjugation with cellular fusion"/>
    <property type="evidence" value="ECO:0007669"/>
    <property type="project" value="TreeGrafter"/>
</dbReference>
<feature type="transmembrane region" description="Helical" evidence="10">
    <location>
        <begin position="39"/>
        <end position="62"/>
    </location>
</feature>
<keyword evidence="4 10" id="KW-0812">Transmembrane</keyword>
<dbReference type="AlphaFoldDB" id="A0A0W0FUR9"/>
<dbReference type="EMBL" id="LATX01001619">
    <property type="protein sequence ID" value="KTB40018.1"/>
    <property type="molecule type" value="Genomic_DNA"/>
</dbReference>